<protein>
    <submittedName>
        <fullName evidence="2">Uncharacterized protein</fullName>
    </submittedName>
</protein>
<reference evidence="2" key="1">
    <citation type="submission" date="2021-02" db="EMBL/GenBank/DDBJ databases">
        <authorList>
            <person name="Nowell W R."/>
        </authorList>
    </citation>
    <scope>NUCLEOTIDE SEQUENCE</scope>
</reference>
<sequence length="134" mass="15340">MDFGEPSPDVIARLYNEIKEKKILELDWKSPGKKSRAKIQKKAEKHISPIKSDESTNSKTEENKLMNEIDEFDNDDALTSNNISVTSFRSAVGKPKTNEKRLIDMNTVIANIERQQQEDERIRQGMDTSSNDKV</sequence>
<evidence type="ECO:0000313" key="2">
    <source>
        <dbReference type="EMBL" id="CAF1204677.1"/>
    </source>
</evidence>
<gene>
    <name evidence="3" type="ORF">OKA104_LOCUS7414</name>
    <name evidence="2" type="ORF">VCS650_LOCUS25838</name>
</gene>
<accession>A0A814WQ53</accession>
<dbReference type="PANTHER" id="PTHR28467">
    <property type="entry name" value="PAXIP1-ASSOCIATED GLUTAMATE-RICH PROTEIN 1"/>
    <property type="match status" value="1"/>
</dbReference>
<dbReference type="EMBL" id="CAJOAY010000285">
    <property type="protein sequence ID" value="CAF3616857.1"/>
    <property type="molecule type" value="Genomic_DNA"/>
</dbReference>
<comment type="caution">
    <text evidence="2">The sequence shown here is derived from an EMBL/GenBank/DDBJ whole genome shotgun (WGS) entry which is preliminary data.</text>
</comment>
<dbReference type="GO" id="GO:1902808">
    <property type="term" value="P:positive regulation of cell cycle G1/S phase transition"/>
    <property type="evidence" value="ECO:0007669"/>
    <property type="project" value="TreeGrafter"/>
</dbReference>
<dbReference type="EMBL" id="CAJNON010000337">
    <property type="protein sequence ID" value="CAF1204677.1"/>
    <property type="molecule type" value="Genomic_DNA"/>
</dbReference>
<evidence type="ECO:0000256" key="1">
    <source>
        <dbReference type="SAM" id="MobiDB-lite"/>
    </source>
</evidence>
<dbReference type="GO" id="GO:0030331">
    <property type="term" value="F:nuclear estrogen receptor binding"/>
    <property type="evidence" value="ECO:0007669"/>
    <property type="project" value="TreeGrafter"/>
</dbReference>
<feature type="region of interest" description="Disordered" evidence="1">
    <location>
        <begin position="34"/>
        <end position="60"/>
    </location>
</feature>
<organism evidence="2 4">
    <name type="scientific">Adineta steineri</name>
    <dbReference type="NCBI Taxonomy" id="433720"/>
    <lineage>
        <taxon>Eukaryota</taxon>
        <taxon>Metazoa</taxon>
        <taxon>Spiralia</taxon>
        <taxon>Gnathifera</taxon>
        <taxon>Rotifera</taxon>
        <taxon>Eurotatoria</taxon>
        <taxon>Bdelloidea</taxon>
        <taxon>Adinetida</taxon>
        <taxon>Adinetidae</taxon>
        <taxon>Adineta</taxon>
    </lineage>
</organism>
<dbReference type="PANTHER" id="PTHR28467:SF1">
    <property type="entry name" value="PAXIP1-ASSOCIATED GLUTAMATE-RICH PROTEIN 1"/>
    <property type="match status" value="1"/>
</dbReference>
<dbReference type="Proteomes" id="UP000663881">
    <property type="component" value="Unassembled WGS sequence"/>
</dbReference>
<proteinExistence type="predicted"/>
<dbReference type="AlphaFoldDB" id="A0A814WQ53"/>
<dbReference type="Proteomes" id="UP000663891">
    <property type="component" value="Unassembled WGS sequence"/>
</dbReference>
<dbReference type="Pfam" id="PF15364">
    <property type="entry name" value="PAXIP1_C"/>
    <property type="match status" value="1"/>
</dbReference>
<dbReference type="GO" id="GO:0044666">
    <property type="term" value="C:MLL3/4 complex"/>
    <property type="evidence" value="ECO:0007669"/>
    <property type="project" value="TreeGrafter"/>
</dbReference>
<evidence type="ECO:0000313" key="4">
    <source>
        <dbReference type="Proteomes" id="UP000663891"/>
    </source>
</evidence>
<dbReference type="GO" id="GO:0033148">
    <property type="term" value="P:positive regulation of intracellular estrogen receptor signaling pathway"/>
    <property type="evidence" value="ECO:0007669"/>
    <property type="project" value="TreeGrafter"/>
</dbReference>
<feature type="region of interest" description="Disordered" evidence="1">
    <location>
        <begin position="114"/>
        <end position="134"/>
    </location>
</feature>
<dbReference type="InterPro" id="IPR028213">
    <property type="entry name" value="PA1"/>
</dbReference>
<feature type="compositionally biased region" description="Basic and acidic residues" evidence="1">
    <location>
        <begin position="115"/>
        <end position="134"/>
    </location>
</feature>
<dbReference type="OrthoDB" id="10067843at2759"/>
<evidence type="ECO:0000313" key="3">
    <source>
        <dbReference type="EMBL" id="CAF3616857.1"/>
    </source>
</evidence>
<name>A0A814WQ53_9BILA</name>
<feature type="compositionally biased region" description="Basic and acidic residues" evidence="1">
    <location>
        <begin position="41"/>
        <end position="60"/>
    </location>
</feature>